<dbReference type="AlphaFoldDB" id="A0A6N6MG91"/>
<sequence>MKKIILIAIALIGLQGVAQENRKEGKRNHDRHEQKMDLTPEQIATLKTKKMTLALDLTASQQSEIQAINLEKANKRKAKMEERKANKDKEKPKMTSEARYNMQIAMLDAQIAEKAKFRNILNEDQYKKFEKMQMKMKKRGKQHKQDKNKGKHRNG</sequence>
<name>A0A6N6MG91_9FLAO</name>
<evidence type="ECO:0000313" key="2">
    <source>
        <dbReference type="EMBL" id="KAB1068861.1"/>
    </source>
</evidence>
<gene>
    <name evidence="2" type="ORF">F6U93_05500</name>
</gene>
<feature type="compositionally biased region" description="Basic and acidic residues" evidence="1">
    <location>
        <begin position="79"/>
        <end position="96"/>
    </location>
</feature>
<dbReference type="GO" id="GO:0042597">
    <property type="term" value="C:periplasmic space"/>
    <property type="evidence" value="ECO:0007669"/>
    <property type="project" value="InterPro"/>
</dbReference>
<dbReference type="Gene3D" id="1.20.120.1490">
    <property type="match status" value="1"/>
</dbReference>
<evidence type="ECO:0000256" key="1">
    <source>
        <dbReference type="SAM" id="MobiDB-lite"/>
    </source>
</evidence>
<organism evidence="2 3">
    <name type="scientific">Pseudotamlana haliotis</name>
    <dbReference type="NCBI Taxonomy" id="2614804"/>
    <lineage>
        <taxon>Bacteria</taxon>
        <taxon>Pseudomonadati</taxon>
        <taxon>Bacteroidota</taxon>
        <taxon>Flavobacteriia</taxon>
        <taxon>Flavobacteriales</taxon>
        <taxon>Flavobacteriaceae</taxon>
        <taxon>Pseudotamlana</taxon>
    </lineage>
</organism>
<accession>A0A6N6MG91</accession>
<keyword evidence="3" id="KW-1185">Reference proteome</keyword>
<evidence type="ECO:0000313" key="3">
    <source>
        <dbReference type="Proteomes" id="UP000441333"/>
    </source>
</evidence>
<feature type="region of interest" description="Disordered" evidence="1">
    <location>
        <begin position="74"/>
        <end position="97"/>
    </location>
</feature>
<feature type="region of interest" description="Disordered" evidence="1">
    <location>
        <begin position="133"/>
        <end position="155"/>
    </location>
</feature>
<dbReference type="RefSeq" id="WP_150937654.1">
    <property type="nucleotide sequence ID" value="NZ_WAAT01000029.1"/>
</dbReference>
<protein>
    <recommendedName>
        <fullName evidence="4">DUF4890 domain-containing protein</fullName>
    </recommendedName>
</protein>
<evidence type="ECO:0008006" key="4">
    <source>
        <dbReference type="Google" id="ProtNLM"/>
    </source>
</evidence>
<proteinExistence type="predicted"/>
<reference evidence="2 3" key="1">
    <citation type="submission" date="2019-09" db="EMBL/GenBank/DDBJ databases">
        <authorList>
            <person name="Cao W.R."/>
        </authorList>
    </citation>
    <scope>NUCLEOTIDE SEQUENCE [LARGE SCALE GENOMIC DNA]</scope>
    <source>
        <strain evidence="2 3">B1N29</strain>
    </source>
</reference>
<dbReference type="Pfam" id="PF07813">
    <property type="entry name" value="LTXXQ"/>
    <property type="match status" value="1"/>
</dbReference>
<dbReference type="InterPro" id="IPR012899">
    <property type="entry name" value="LTXXQ"/>
</dbReference>
<dbReference type="Proteomes" id="UP000441333">
    <property type="component" value="Unassembled WGS sequence"/>
</dbReference>
<comment type="caution">
    <text evidence="2">The sequence shown here is derived from an EMBL/GenBank/DDBJ whole genome shotgun (WGS) entry which is preliminary data.</text>
</comment>
<dbReference type="EMBL" id="WAAT01000029">
    <property type="protein sequence ID" value="KAB1068861.1"/>
    <property type="molecule type" value="Genomic_DNA"/>
</dbReference>